<comment type="caution">
    <text evidence="1">The sequence shown here is derived from an EMBL/GenBank/DDBJ whole genome shotgun (WGS) entry which is preliminary data.</text>
</comment>
<keyword evidence="2" id="KW-1185">Reference proteome</keyword>
<proteinExistence type="predicted"/>
<reference evidence="1 2" key="1">
    <citation type="submission" date="2019-05" db="EMBL/GenBank/DDBJ databases">
        <title>Another draft genome of Portunus trituberculatus and its Hox gene families provides insights of decapod evolution.</title>
        <authorList>
            <person name="Jeong J.-H."/>
            <person name="Song I."/>
            <person name="Kim S."/>
            <person name="Choi T."/>
            <person name="Kim D."/>
            <person name="Ryu S."/>
            <person name="Kim W."/>
        </authorList>
    </citation>
    <scope>NUCLEOTIDE SEQUENCE [LARGE SCALE GENOMIC DNA]</scope>
    <source>
        <tissue evidence="1">Muscle</tissue>
    </source>
</reference>
<name>A0A5B7CTH5_PORTR</name>
<gene>
    <name evidence="1" type="ORF">E2C01_005435</name>
</gene>
<dbReference type="Proteomes" id="UP000324222">
    <property type="component" value="Unassembled WGS sequence"/>
</dbReference>
<evidence type="ECO:0000313" key="1">
    <source>
        <dbReference type="EMBL" id="MPC12730.1"/>
    </source>
</evidence>
<protein>
    <submittedName>
        <fullName evidence="1">Uncharacterized protein</fullName>
    </submittedName>
</protein>
<accession>A0A5B7CTH5</accession>
<organism evidence="1 2">
    <name type="scientific">Portunus trituberculatus</name>
    <name type="common">Swimming crab</name>
    <name type="synonym">Neptunus trituberculatus</name>
    <dbReference type="NCBI Taxonomy" id="210409"/>
    <lineage>
        <taxon>Eukaryota</taxon>
        <taxon>Metazoa</taxon>
        <taxon>Ecdysozoa</taxon>
        <taxon>Arthropoda</taxon>
        <taxon>Crustacea</taxon>
        <taxon>Multicrustacea</taxon>
        <taxon>Malacostraca</taxon>
        <taxon>Eumalacostraca</taxon>
        <taxon>Eucarida</taxon>
        <taxon>Decapoda</taxon>
        <taxon>Pleocyemata</taxon>
        <taxon>Brachyura</taxon>
        <taxon>Eubrachyura</taxon>
        <taxon>Portunoidea</taxon>
        <taxon>Portunidae</taxon>
        <taxon>Portuninae</taxon>
        <taxon>Portunus</taxon>
    </lineage>
</organism>
<dbReference type="AlphaFoldDB" id="A0A5B7CTH5"/>
<dbReference type="EMBL" id="VSRR010000232">
    <property type="protein sequence ID" value="MPC12730.1"/>
    <property type="molecule type" value="Genomic_DNA"/>
</dbReference>
<evidence type="ECO:0000313" key="2">
    <source>
        <dbReference type="Proteomes" id="UP000324222"/>
    </source>
</evidence>
<sequence length="63" mass="6846">MSPERCVAAAPNPITDKMLGSTCGNNFIIVQQPSESFSRGKYTHLLTANSSCNTVWVHPEGHN</sequence>